<keyword evidence="9" id="KW-1185">Reference proteome</keyword>
<dbReference type="EMBL" id="AP019307">
    <property type="protein sequence ID" value="BBH16216.1"/>
    <property type="molecule type" value="Genomic_DNA"/>
</dbReference>
<keyword evidence="4" id="KW-0560">Oxidoreductase</keyword>
<dbReference type="Proteomes" id="UP000271573">
    <property type="component" value="Chromosome"/>
</dbReference>
<keyword evidence="5" id="KW-0408">Iron</keyword>
<dbReference type="AlphaFoldDB" id="A0A3G9ICY0"/>
<sequence length="298" mass="31066">MNTTPPDSAVRTRGDLCPGVFRPWSASDGLLVRLRLVGGRLSGEQLDSLLAVSERFGDGVVHLTARANLQIRGLPGFGCLPAEVVSALESTGLVPSRDHELVRNIMVSPQTGYAGGLADLRPVAAELDRLLVGDPALGVLPGRFLFVLDDGRGDVVATRADLGLVALDAERAQLRVGDDWGPVVPLPAAPAALVALACGFLETRGTGATAAWHVRELPDELRVSMWQTSGLGMTDAGSRGDGCRVSAGPLPYGPVDGGVHVAVPDGVLTRAEAESLLAGPVLIVTPWRGIFVPSKEQS</sequence>
<keyword evidence="6" id="KW-0411">Iron-sulfur</keyword>
<protein>
    <recommendedName>
        <fullName evidence="7">Nitrite/Sulfite reductase ferredoxin-like domain-containing protein</fullName>
    </recommendedName>
</protein>
<dbReference type="Pfam" id="PF03460">
    <property type="entry name" value="NIR_SIR_ferr"/>
    <property type="match status" value="1"/>
</dbReference>
<feature type="domain" description="Nitrite/Sulfite reductase ferredoxin-like" evidence="7">
    <location>
        <begin position="28"/>
        <end position="75"/>
    </location>
</feature>
<evidence type="ECO:0000259" key="7">
    <source>
        <dbReference type="Pfam" id="PF03460"/>
    </source>
</evidence>
<dbReference type="KEGG" id="nbe:Back2_05030"/>
<evidence type="ECO:0000256" key="4">
    <source>
        <dbReference type="ARBA" id="ARBA00023002"/>
    </source>
</evidence>
<dbReference type="PANTHER" id="PTHR32439:SF9">
    <property type="entry name" value="BLR3264 PROTEIN"/>
    <property type="match status" value="1"/>
</dbReference>
<dbReference type="InterPro" id="IPR036136">
    <property type="entry name" value="Nit/Sulf_reduc_fer-like_dom_sf"/>
</dbReference>
<dbReference type="InterPro" id="IPR005117">
    <property type="entry name" value="NiRdtase/SiRdtase_haem-b_fer"/>
</dbReference>
<evidence type="ECO:0000256" key="2">
    <source>
        <dbReference type="ARBA" id="ARBA00022617"/>
    </source>
</evidence>
<evidence type="ECO:0000256" key="3">
    <source>
        <dbReference type="ARBA" id="ARBA00022723"/>
    </source>
</evidence>
<dbReference type="PANTHER" id="PTHR32439">
    <property type="entry name" value="FERREDOXIN--NITRITE REDUCTASE, CHLOROPLASTIC"/>
    <property type="match status" value="1"/>
</dbReference>
<dbReference type="InterPro" id="IPR051329">
    <property type="entry name" value="NIR_SIR_4Fe-4S"/>
</dbReference>
<evidence type="ECO:0000313" key="8">
    <source>
        <dbReference type="EMBL" id="BBH16216.1"/>
    </source>
</evidence>
<dbReference type="Gene3D" id="3.90.480.20">
    <property type="match status" value="1"/>
</dbReference>
<dbReference type="InterPro" id="IPR045854">
    <property type="entry name" value="NO2/SO3_Rdtase_4Fe4S_sf"/>
</dbReference>
<keyword evidence="1" id="KW-0004">4Fe-4S</keyword>
<dbReference type="GO" id="GO:0016491">
    <property type="term" value="F:oxidoreductase activity"/>
    <property type="evidence" value="ECO:0007669"/>
    <property type="project" value="UniProtKB-KW"/>
</dbReference>
<dbReference type="GO" id="GO:0051539">
    <property type="term" value="F:4 iron, 4 sulfur cluster binding"/>
    <property type="evidence" value="ECO:0007669"/>
    <property type="project" value="UniProtKB-KW"/>
</dbReference>
<accession>A0A3G9ICY0</accession>
<dbReference type="SUPFAM" id="SSF56014">
    <property type="entry name" value="Nitrite and sulphite reductase 4Fe-4S domain-like"/>
    <property type="match status" value="1"/>
</dbReference>
<keyword evidence="3" id="KW-0479">Metal-binding</keyword>
<proteinExistence type="predicted"/>
<dbReference type="OrthoDB" id="105450at2"/>
<evidence type="ECO:0000256" key="1">
    <source>
        <dbReference type="ARBA" id="ARBA00022485"/>
    </source>
</evidence>
<gene>
    <name evidence="8" type="ORF">Back2_05030</name>
</gene>
<evidence type="ECO:0000313" key="9">
    <source>
        <dbReference type="Proteomes" id="UP000271573"/>
    </source>
</evidence>
<evidence type="ECO:0000256" key="5">
    <source>
        <dbReference type="ARBA" id="ARBA00023004"/>
    </source>
</evidence>
<evidence type="ECO:0000256" key="6">
    <source>
        <dbReference type="ARBA" id="ARBA00023014"/>
    </source>
</evidence>
<name>A0A3G9ICY0_9ACTN</name>
<organism evidence="8 9">
    <name type="scientific">Nocardioides baekrokdamisoli</name>
    <dbReference type="NCBI Taxonomy" id="1804624"/>
    <lineage>
        <taxon>Bacteria</taxon>
        <taxon>Bacillati</taxon>
        <taxon>Actinomycetota</taxon>
        <taxon>Actinomycetes</taxon>
        <taxon>Propionibacteriales</taxon>
        <taxon>Nocardioidaceae</taxon>
        <taxon>Nocardioides</taxon>
    </lineage>
</organism>
<keyword evidence="2" id="KW-0349">Heme</keyword>
<dbReference type="SUPFAM" id="SSF55124">
    <property type="entry name" value="Nitrite/Sulfite reductase N-terminal domain-like"/>
    <property type="match status" value="1"/>
</dbReference>
<dbReference type="GO" id="GO:0046872">
    <property type="term" value="F:metal ion binding"/>
    <property type="evidence" value="ECO:0007669"/>
    <property type="project" value="UniProtKB-KW"/>
</dbReference>
<reference evidence="8 9" key="1">
    <citation type="submission" date="2018-11" db="EMBL/GenBank/DDBJ databases">
        <title>Complete genome sequence of Nocardioides baekrokdamisoli strain KCTC 39748.</title>
        <authorList>
            <person name="Kang S.W."/>
            <person name="Lee K.C."/>
            <person name="Kim K.K."/>
            <person name="Kim J.S."/>
            <person name="Kim D.S."/>
            <person name="Ko S.H."/>
            <person name="Yang S.H."/>
            <person name="Shin Y.K."/>
            <person name="Lee J.S."/>
        </authorList>
    </citation>
    <scope>NUCLEOTIDE SEQUENCE [LARGE SCALE GENOMIC DNA]</scope>
    <source>
        <strain evidence="8 9">KCTC 39748</strain>
    </source>
</reference>